<evidence type="ECO:0000256" key="3">
    <source>
        <dbReference type="ARBA" id="ARBA00022723"/>
    </source>
</evidence>
<comment type="cofactor">
    <cofactor evidence="1">
        <name>Fe cation</name>
        <dbReference type="ChEBI" id="CHEBI:24875"/>
    </cofactor>
</comment>
<evidence type="ECO:0000313" key="5">
    <source>
        <dbReference type="EMBL" id="KAH3670528.1"/>
    </source>
</evidence>
<keyword evidence="4" id="KW-0408">Iron</keyword>
<keyword evidence="3" id="KW-0479">Metal-binding</keyword>
<dbReference type="RefSeq" id="XP_046063953.1">
    <property type="nucleotide sequence ID" value="XM_046201762.1"/>
</dbReference>
<dbReference type="Proteomes" id="UP000769157">
    <property type="component" value="Unassembled WGS sequence"/>
</dbReference>
<keyword evidence="6" id="KW-1185">Reference proteome</keyword>
<evidence type="ECO:0008006" key="7">
    <source>
        <dbReference type="Google" id="ProtNLM"/>
    </source>
</evidence>
<reference evidence="5" key="2">
    <citation type="submission" date="2021-01" db="EMBL/GenBank/DDBJ databases">
        <authorList>
            <person name="Schikora-Tamarit M.A."/>
        </authorList>
    </citation>
    <scope>NUCLEOTIDE SEQUENCE</scope>
    <source>
        <strain evidence="5">CBS6075</strain>
    </source>
</reference>
<name>A0A9P8PE12_9ASCO</name>
<dbReference type="Gene3D" id="2.60.120.620">
    <property type="entry name" value="q2cbj1_9rhob like domain"/>
    <property type="match status" value="1"/>
</dbReference>
<dbReference type="PANTHER" id="PTHR20883">
    <property type="entry name" value="PHYTANOYL-COA DIOXYGENASE DOMAIN CONTAINING 1"/>
    <property type="match status" value="1"/>
</dbReference>
<evidence type="ECO:0000256" key="2">
    <source>
        <dbReference type="ARBA" id="ARBA00005830"/>
    </source>
</evidence>
<dbReference type="Pfam" id="PF05721">
    <property type="entry name" value="PhyH"/>
    <property type="match status" value="1"/>
</dbReference>
<organism evidence="5 6">
    <name type="scientific">Ogataea philodendri</name>
    <dbReference type="NCBI Taxonomy" id="1378263"/>
    <lineage>
        <taxon>Eukaryota</taxon>
        <taxon>Fungi</taxon>
        <taxon>Dikarya</taxon>
        <taxon>Ascomycota</taxon>
        <taxon>Saccharomycotina</taxon>
        <taxon>Pichiomycetes</taxon>
        <taxon>Pichiales</taxon>
        <taxon>Pichiaceae</taxon>
        <taxon>Ogataea</taxon>
    </lineage>
</organism>
<dbReference type="GeneID" id="70233011"/>
<dbReference type="InterPro" id="IPR008775">
    <property type="entry name" value="Phytyl_CoA_dOase-like"/>
</dbReference>
<gene>
    <name evidence="5" type="ORF">OGAPHI_001043</name>
</gene>
<comment type="caution">
    <text evidence="5">The sequence shown here is derived from an EMBL/GenBank/DDBJ whole genome shotgun (WGS) entry which is preliminary data.</text>
</comment>
<protein>
    <recommendedName>
        <fullName evidence="7">Phytanoyl-CoA dioxygenase</fullName>
    </recommendedName>
</protein>
<comment type="similarity">
    <text evidence="2">Belongs to the PhyH family.</text>
</comment>
<dbReference type="OrthoDB" id="445007at2759"/>
<dbReference type="GO" id="GO:0046872">
    <property type="term" value="F:metal ion binding"/>
    <property type="evidence" value="ECO:0007669"/>
    <property type="project" value="UniProtKB-KW"/>
</dbReference>
<dbReference type="PANTHER" id="PTHR20883:SF15">
    <property type="entry name" value="PHYTANOYL-COA DIOXYGENASE DOMAIN-CONTAINING PROTEIN 1"/>
    <property type="match status" value="1"/>
</dbReference>
<reference evidence="5" key="1">
    <citation type="journal article" date="2021" name="Open Biol.">
        <title>Shared evolutionary footprints suggest mitochondrial oxidative damage underlies multiple complex I losses in fungi.</title>
        <authorList>
            <person name="Schikora-Tamarit M.A."/>
            <person name="Marcet-Houben M."/>
            <person name="Nosek J."/>
            <person name="Gabaldon T."/>
        </authorList>
    </citation>
    <scope>NUCLEOTIDE SEQUENCE</scope>
    <source>
        <strain evidence="5">CBS6075</strain>
    </source>
</reference>
<dbReference type="SUPFAM" id="SSF51197">
    <property type="entry name" value="Clavaminate synthase-like"/>
    <property type="match status" value="1"/>
</dbReference>
<evidence type="ECO:0000313" key="6">
    <source>
        <dbReference type="Proteomes" id="UP000769157"/>
    </source>
</evidence>
<sequence>MSAITEKMGKKKDKTFDLFIMLTEEQLAQFHRDGCLAIENYLDADTVASLNKEIATLLNNIDLKSHPLTKFTTHEDEQHVGNDYFINSSDKIRFFFEVDAFEDGELTKPVPRAINKIGHGLHLHNQAFRNVTLTKDVADICRQLEFKDPRALQSMVIIKQPEIGGKVPSHQDGEFLYTEPQSCIGFWFALEKCTLSNGCLSFVPGSHKKNGIIRRFVKDFENGGTKFVDPVSLRDTTACFDPSDSDFVNVEIPAGTLVLIHNRVLHKSEKNLSQLSRNAYTFHVIDGTAKYDELNWLQMPPERPQGAANVPRVY</sequence>
<evidence type="ECO:0000256" key="4">
    <source>
        <dbReference type="ARBA" id="ARBA00023004"/>
    </source>
</evidence>
<proteinExistence type="inferred from homology"/>
<accession>A0A9P8PE12</accession>
<dbReference type="AlphaFoldDB" id="A0A9P8PE12"/>
<dbReference type="EMBL" id="JAEUBE010000087">
    <property type="protein sequence ID" value="KAH3670528.1"/>
    <property type="molecule type" value="Genomic_DNA"/>
</dbReference>
<evidence type="ECO:0000256" key="1">
    <source>
        <dbReference type="ARBA" id="ARBA00001962"/>
    </source>
</evidence>